<dbReference type="AlphaFoldDB" id="A0A1B9FR89"/>
<evidence type="ECO:0000256" key="3">
    <source>
        <dbReference type="ARBA" id="ARBA00023242"/>
    </source>
</evidence>
<feature type="compositionally biased region" description="Acidic residues" evidence="4">
    <location>
        <begin position="106"/>
        <end position="115"/>
    </location>
</feature>
<dbReference type="PANTHER" id="PTHR13486">
    <property type="entry name" value="TELOMERE LENGTH AND SILENCING PROTEIN 1 TLS1 FAMILY MEMBER"/>
    <property type="match status" value="1"/>
</dbReference>
<gene>
    <name evidence="5" type="ORF">I302_08962</name>
    <name evidence="6" type="ORF">I302_104967</name>
</gene>
<feature type="region of interest" description="Disordered" evidence="4">
    <location>
        <begin position="56"/>
        <end position="126"/>
    </location>
</feature>
<reference evidence="6" key="4">
    <citation type="submission" date="2024-02" db="EMBL/GenBank/DDBJ databases">
        <title>Comparative genomics of Cryptococcus and Kwoniella reveals pathogenesis evolution and contrasting modes of karyotype evolution via chromosome fusion or intercentromeric recombination.</title>
        <authorList>
            <person name="Coelho M.A."/>
            <person name="David-Palma M."/>
            <person name="Shea T."/>
            <person name="Bowers K."/>
            <person name="McGinley-Smith S."/>
            <person name="Mohammad A.W."/>
            <person name="Gnirke A."/>
            <person name="Yurkov A.M."/>
            <person name="Nowrousian M."/>
            <person name="Sun S."/>
            <person name="Cuomo C.A."/>
            <person name="Heitman J."/>
        </authorList>
    </citation>
    <scope>NUCLEOTIDE SEQUENCE</scope>
    <source>
        <strain evidence="6">CBS 10118</strain>
    </source>
</reference>
<name>A0A1B9FR89_9TREE</name>
<accession>A0A1B9FR89</accession>
<reference evidence="6" key="2">
    <citation type="submission" date="2013-07" db="EMBL/GenBank/DDBJ databases">
        <authorList>
            <consortium name="The Broad Institute Genome Sequencing Platform"/>
            <person name="Cuomo C."/>
            <person name="Litvintseva A."/>
            <person name="Chen Y."/>
            <person name="Heitman J."/>
            <person name="Sun S."/>
            <person name="Springer D."/>
            <person name="Dromer F."/>
            <person name="Young S.K."/>
            <person name="Zeng Q."/>
            <person name="Gargeya S."/>
            <person name="Fitzgerald M."/>
            <person name="Abouelleil A."/>
            <person name="Alvarado L."/>
            <person name="Berlin A.M."/>
            <person name="Chapman S.B."/>
            <person name="Dewar J."/>
            <person name="Goldberg J."/>
            <person name="Griggs A."/>
            <person name="Gujja S."/>
            <person name="Hansen M."/>
            <person name="Howarth C."/>
            <person name="Imamovic A."/>
            <person name="Larimer J."/>
            <person name="McCowan C."/>
            <person name="Murphy C."/>
            <person name="Pearson M."/>
            <person name="Priest M."/>
            <person name="Roberts A."/>
            <person name="Saif S."/>
            <person name="Shea T."/>
            <person name="Sykes S."/>
            <person name="Wortman J."/>
            <person name="Nusbaum C."/>
            <person name="Birren B."/>
        </authorList>
    </citation>
    <scope>NUCLEOTIDE SEQUENCE</scope>
    <source>
        <strain evidence="6">CBS 10118</strain>
    </source>
</reference>
<keyword evidence="3" id="KW-0539">Nucleus</keyword>
<dbReference type="GO" id="GO:0000398">
    <property type="term" value="P:mRNA splicing, via spliceosome"/>
    <property type="evidence" value="ECO:0007669"/>
    <property type="project" value="TreeGrafter"/>
</dbReference>
<dbReference type="GeneID" id="30213361"/>
<keyword evidence="7" id="KW-1185">Reference proteome</keyword>
<comment type="similarity">
    <text evidence="2">Belongs to the TLS1 family.</text>
</comment>
<comment type="subcellular location">
    <subcellularLocation>
        <location evidence="1">Nucleus</location>
    </subcellularLocation>
</comment>
<protein>
    <submittedName>
        <fullName evidence="5">Uncharacterized protein</fullName>
    </submittedName>
</protein>
<proteinExistence type="inferred from homology"/>
<feature type="compositionally biased region" description="Acidic residues" evidence="4">
    <location>
        <begin position="25"/>
        <end position="38"/>
    </location>
</feature>
<dbReference type="EMBL" id="KV700382">
    <property type="protein sequence ID" value="OCF21289.1"/>
    <property type="molecule type" value="Genomic_DNA"/>
</dbReference>
<organism evidence="5">
    <name type="scientific">Kwoniella bestiolae CBS 10118</name>
    <dbReference type="NCBI Taxonomy" id="1296100"/>
    <lineage>
        <taxon>Eukaryota</taxon>
        <taxon>Fungi</taxon>
        <taxon>Dikarya</taxon>
        <taxon>Basidiomycota</taxon>
        <taxon>Agaricomycotina</taxon>
        <taxon>Tremellomycetes</taxon>
        <taxon>Tremellales</taxon>
        <taxon>Cryptococcaceae</taxon>
        <taxon>Kwoniella</taxon>
    </lineage>
</organism>
<reference evidence="5" key="1">
    <citation type="submission" date="2013-07" db="EMBL/GenBank/DDBJ databases">
        <title>The Genome Sequence of Cryptococcus bestiolae CBS10118.</title>
        <authorList>
            <consortium name="The Broad Institute Genome Sequencing Platform"/>
            <person name="Cuomo C."/>
            <person name="Litvintseva A."/>
            <person name="Chen Y."/>
            <person name="Heitman J."/>
            <person name="Sun S."/>
            <person name="Springer D."/>
            <person name="Dromer F."/>
            <person name="Young S.K."/>
            <person name="Zeng Q."/>
            <person name="Gargeya S."/>
            <person name="Fitzgerald M."/>
            <person name="Abouelleil A."/>
            <person name="Alvarado L."/>
            <person name="Berlin A.M."/>
            <person name="Chapman S.B."/>
            <person name="Dewar J."/>
            <person name="Goldberg J."/>
            <person name="Griggs A."/>
            <person name="Gujja S."/>
            <person name="Hansen M."/>
            <person name="Howarth C."/>
            <person name="Imamovic A."/>
            <person name="Larimer J."/>
            <person name="McCowan C."/>
            <person name="Murphy C."/>
            <person name="Pearson M."/>
            <person name="Priest M."/>
            <person name="Roberts A."/>
            <person name="Saif S."/>
            <person name="Shea T."/>
            <person name="Sykes S."/>
            <person name="Wortman J."/>
            <person name="Nusbaum C."/>
            <person name="Birren B."/>
        </authorList>
    </citation>
    <scope>NUCLEOTIDE SEQUENCE [LARGE SCALE GENOMIC DNA]</scope>
    <source>
        <strain evidence="5">CBS 10118</strain>
    </source>
</reference>
<dbReference type="InterPro" id="IPR010756">
    <property type="entry name" value="Tls1-like"/>
</dbReference>
<feature type="compositionally biased region" description="Basic and acidic residues" evidence="4">
    <location>
        <begin position="10"/>
        <end position="24"/>
    </location>
</feature>
<dbReference type="GO" id="GO:0005681">
    <property type="term" value="C:spliceosomal complex"/>
    <property type="evidence" value="ECO:0007669"/>
    <property type="project" value="TreeGrafter"/>
</dbReference>
<dbReference type="Proteomes" id="UP000092730">
    <property type="component" value="Chromosome 3"/>
</dbReference>
<feature type="region of interest" description="Disordered" evidence="4">
    <location>
        <begin position="148"/>
        <end position="167"/>
    </location>
</feature>
<dbReference type="OrthoDB" id="5627at2759"/>
<dbReference type="RefSeq" id="XP_019042359.1">
    <property type="nucleotide sequence ID" value="XM_019195536.1"/>
</dbReference>
<feature type="compositionally biased region" description="Basic and acidic residues" evidence="4">
    <location>
        <begin position="63"/>
        <end position="92"/>
    </location>
</feature>
<evidence type="ECO:0000256" key="4">
    <source>
        <dbReference type="SAM" id="MobiDB-lite"/>
    </source>
</evidence>
<dbReference type="VEuPathDB" id="FungiDB:I302_08962"/>
<evidence type="ECO:0000313" key="7">
    <source>
        <dbReference type="Proteomes" id="UP000092730"/>
    </source>
</evidence>
<evidence type="ECO:0000313" key="5">
    <source>
        <dbReference type="EMBL" id="OCF21289.1"/>
    </source>
</evidence>
<evidence type="ECO:0000256" key="2">
    <source>
        <dbReference type="ARBA" id="ARBA00007643"/>
    </source>
</evidence>
<dbReference type="STRING" id="1296100.A0A1B9FR89"/>
<dbReference type="PANTHER" id="PTHR13486:SF2">
    <property type="entry name" value="SPLICING FACTOR C9ORF78"/>
    <property type="match status" value="1"/>
</dbReference>
<feature type="region of interest" description="Disordered" evidence="4">
    <location>
        <begin position="1"/>
        <end position="43"/>
    </location>
</feature>
<evidence type="ECO:0000256" key="1">
    <source>
        <dbReference type="ARBA" id="ARBA00004123"/>
    </source>
</evidence>
<evidence type="ECO:0000313" key="6">
    <source>
        <dbReference type="EMBL" id="WVW82952.1"/>
    </source>
</evidence>
<dbReference type="KEGG" id="kbi:30213361"/>
<reference evidence="5" key="3">
    <citation type="submission" date="2016-07" db="EMBL/GenBank/DDBJ databases">
        <title>Evolution of pathogenesis and genome organization in the Tremellales.</title>
        <authorList>
            <person name="Cuomo C."/>
            <person name="Litvintseva A."/>
            <person name="Heitman J."/>
            <person name="Chen Y."/>
            <person name="Sun S."/>
            <person name="Springer D."/>
            <person name="Dromer F."/>
            <person name="Young S."/>
            <person name="Zeng Q."/>
            <person name="Chapman S."/>
            <person name="Gujja S."/>
            <person name="Saif S."/>
            <person name="Birren B."/>
        </authorList>
    </citation>
    <scope>NUCLEOTIDE SEQUENCE</scope>
    <source>
        <strain evidence="5">CBS 10118</strain>
    </source>
</reference>
<sequence>MFKKRSRPTSVRDKPRVEDEGGKEEVEDGTNLEGDEEDSTGRTIEDLVLLRKLRKSQAQQGIDLEKLNRGEQEKRIGKGKKKDKEKDFDASEKYGLQAGPSRGGEEKDDELEDENERAKRLVRTNNFTQQTNALDVDKHMMAYIESELAKRRGETTSSNDDTKPNEKYDPQAELYKIAERYQIIEGKNKTKKLDDEGNVTSSLGMLTSIPEVDLGMDNRLRNIEMTEKAKREMMESRKQAAIEAAEKEKQEEDYAAARFYRPHQRVASDIYAIQEAKRLEAGLAPRTENATDEQVYERFKKR</sequence>
<dbReference type="EMBL" id="CP144543">
    <property type="protein sequence ID" value="WVW82952.1"/>
    <property type="molecule type" value="Genomic_DNA"/>
</dbReference>
<dbReference type="Pfam" id="PF07052">
    <property type="entry name" value="Hep_59"/>
    <property type="match status" value="1"/>
</dbReference>